<keyword evidence="2" id="KW-0472">Membrane</keyword>
<feature type="transmembrane region" description="Helical" evidence="2">
    <location>
        <begin position="573"/>
        <end position="595"/>
    </location>
</feature>
<proteinExistence type="predicted"/>
<feature type="domain" description="Aminoglycoside phosphotransferase" evidence="3">
    <location>
        <begin position="119"/>
        <end position="359"/>
    </location>
</feature>
<dbReference type="InterPro" id="IPR002575">
    <property type="entry name" value="Aminoglycoside_PTrfase"/>
</dbReference>
<dbReference type="SUPFAM" id="SSF56112">
    <property type="entry name" value="Protein kinase-like (PK-like)"/>
    <property type="match status" value="1"/>
</dbReference>
<dbReference type="AlphaFoldDB" id="A0A3N4KBD3"/>
<name>A0A3N4KBD3_9PEZI</name>
<evidence type="ECO:0000313" key="5">
    <source>
        <dbReference type="Proteomes" id="UP000277580"/>
    </source>
</evidence>
<accession>A0A3N4KBD3</accession>
<keyword evidence="2" id="KW-0812">Transmembrane</keyword>
<gene>
    <name evidence="4" type="ORF">P167DRAFT_609162</name>
</gene>
<dbReference type="OrthoDB" id="2831558at2759"/>
<dbReference type="STRING" id="1392247.A0A3N4KBD3"/>
<feature type="compositionally biased region" description="Basic and acidic residues" evidence="1">
    <location>
        <begin position="478"/>
        <end position="487"/>
    </location>
</feature>
<feature type="compositionally biased region" description="Acidic residues" evidence="1">
    <location>
        <begin position="451"/>
        <end position="477"/>
    </location>
</feature>
<organism evidence="4 5">
    <name type="scientific">Morchella conica CCBAS932</name>
    <dbReference type="NCBI Taxonomy" id="1392247"/>
    <lineage>
        <taxon>Eukaryota</taxon>
        <taxon>Fungi</taxon>
        <taxon>Dikarya</taxon>
        <taxon>Ascomycota</taxon>
        <taxon>Pezizomycotina</taxon>
        <taxon>Pezizomycetes</taxon>
        <taxon>Pezizales</taxon>
        <taxon>Morchellaceae</taxon>
        <taxon>Morchella</taxon>
    </lineage>
</organism>
<feature type="compositionally biased region" description="Acidic residues" evidence="1">
    <location>
        <begin position="488"/>
        <end position="514"/>
    </location>
</feature>
<reference evidence="4 5" key="1">
    <citation type="journal article" date="2018" name="Nat. Ecol. Evol.">
        <title>Pezizomycetes genomes reveal the molecular basis of ectomycorrhizal truffle lifestyle.</title>
        <authorList>
            <person name="Murat C."/>
            <person name="Payen T."/>
            <person name="Noel B."/>
            <person name="Kuo A."/>
            <person name="Morin E."/>
            <person name="Chen J."/>
            <person name="Kohler A."/>
            <person name="Krizsan K."/>
            <person name="Balestrini R."/>
            <person name="Da Silva C."/>
            <person name="Montanini B."/>
            <person name="Hainaut M."/>
            <person name="Levati E."/>
            <person name="Barry K.W."/>
            <person name="Belfiori B."/>
            <person name="Cichocki N."/>
            <person name="Clum A."/>
            <person name="Dockter R.B."/>
            <person name="Fauchery L."/>
            <person name="Guy J."/>
            <person name="Iotti M."/>
            <person name="Le Tacon F."/>
            <person name="Lindquist E.A."/>
            <person name="Lipzen A."/>
            <person name="Malagnac F."/>
            <person name="Mello A."/>
            <person name="Molinier V."/>
            <person name="Miyauchi S."/>
            <person name="Poulain J."/>
            <person name="Riccioni C."/>
            <person name="Rubini A."/>
            <person name="Sitrit Y."/>
            <person name="Splivallo R."/>
            <person name="Traeger S."/>
            <person name="Wang M."/>
            <person name="Zifcakova L."/>
            <person name="Wipf D."/>
            <person name="Zambonelli A."/>
            <person name="Paolocci F."/>
            <person name="Nowrousian M."/>
            <person name="Ottonello S."/>
            <person name="Baldrian P."/>
            <person name="Spatafora J.W."/>
            <person name="Henrissat B."/>
            <person name="Nagy L.G."/>
            <person name="Aury J.M."/>
            <person name="Wincker P."/>
            <person name="Grigoriev I.V."/>
            <person name="Bonfante P."/>
            <person name="Martin F.M."/>
        </authorList>
    </citation>
    <scope>NUCLEOTIDE SEQUENCE [LARGE SCALE GENOMIC DNA]</scope>
    <source>
        <strain evidence="4 5">CCBAS932</strain>
    </source>
</reference>
<dbReference type="InterPro" id="IPR051678">
    <property type="entry name" value="AGP_Transferase"/>
</dbReference>
<protein>
    <recommendedName>
        <fullName evidence="3">Aminoglycoside phosphotransferase domain-containing protein</fullName>
    </recommendedName>
</protein>
<dbReference type="Proteomes" id="UP000277580">
    <property type="component" value="Unassembled WGS sequence"/>
</dbReference>
<dbReference type="EMBL" id="ML119174">
    <property type="protein sequence ID" value="RPB07806.1"/>
    <property type="molecule type" value="Genomic_DNA"/>
</dbReference>
<evidence type="ECO:0000259" key="3">
    <source>
        <dbReference type="Pfam" id="PF01636"/>
    </source>
</evidence>
<dbReference type="SUPFAM" id="SSF48371">
    <property type="entry name" value="ARM repeat"/>
    <property type="match status" value="1"/>
</dbReference>
<dbReference type="PANTHER" id="PTHR21310">
    <property type="entry name" value="AMINOGLYCOSIDE PHOSPHOTRANSFERASE-RELATED-RELATED"/>
    <property type="match status" value="1"/>
</dbReference>
<keyword evidence="5" id="KW-1185">Reference proteome</keyword>
<evidence type="ECO:0000256" key="2">
    <source>
        <dbReference type="SAM" id="Phobius"/>
    </source>
</evidence>
<dbReference type="Gene3D" id="3.30.200.20">
    <property type="entry name" value="Phosphorylase Kinase, domain 1"/>
    <property type="match status" value="1"/>
</dbReference>
<dbReference type="PANTHER" id="PTHR21310:SF51">
    <property type="entry name" value="AMINOGLYCOSIDE PHOSPHOTRANSFERASE DOMAIN-CONTAINING PROTEIN"/>
    <property type="match status" value="1"/>
</dbReference>
<dbReference type="InParanoid" id="A0A3N4KBD3"/>
<keyword evidence="2" id="KW-1133">Transmembrane helix</keyword>
<dbReference type="InterPro" id="IPR011009">
    <property type="entry name" value="Kinase-like_dom_sf"/>
</dbReference>
<dbReference type="Pfam" id="PF01636">
    <property type="entry name" value="APH"/>
    <property type="match status" value="1"/>
</dbReference>
<evidence type="ECO:0000256" key="1">
    <source>
        <dbReference type="SAM" id="MobiDB-lite"/>
    </source>
</evidence>
<dbReference type="InterPro" id="IPR016024">
    <property type="entry name" value="ARM-type_fold"/>
</dbReference>
<evidence type="ECO:0000313" key="4">
    <source>
        <dbReference type="EMBL" id="RPB07806.1"/>
    </source>
</evidence>
<feature type="region of interest" description="Disordered" evidence="1">
    <location>
        <begin position="449"/>
        <end position="514"/>
    </location>
</feature>
<sequence length="617" mass="69021">MADTPYGTAMYTVSPSSPLSHSIPQENSGVGVNVLTLASAISRASTSTSTDSSDSEDPFAHFESLLAKINNDCIISMAVRIYHERSAMPSYERVTCDLVSPPLCGSFNLLHVLNFSDGTKWILRIPMEGIEGFPTDGRQLESEVKTMHFIRRNTTIPIPNIISFDSTTENEVGWPYLMMEFVEGTPVSRLWFDETGKTPLEERRHRILDTIASAMSQLKDFSFNKIGSLQFDGDPRSDLFLTPHIGSIITLDEQNEMAQRREGVDTGPLFKIIGPFANSQEYLVALLDGQGPPESPYAIGMHKLFRMMIKCLPLSYGDKGEESFEITHPDFGGQNFLASEDGTLTAVIDWDNVHTSPLWIGCRSYPAWLTRDWDPIMYGYGNPNCIPEDSPEKLEAYRKYYAEKIESLGSARFTIKSHLYESIVIAATSALSIYEIVDKFFHHMFPKEAEAASDEEDEDDTDEDDSEDGDEVNNDDENGSKKDKNMEVEDDSEEEEEEGDENDDDDDDEDDDEVPGLWKVTQALASDGLSKKVEQKIISKMQDLLSLPEDVSTISVVHTISKAAKIWQFIEKWTGATLLFSFCAFILPAGVSSAIKKLPGFINFLPWLRVKTNVSKV</sequence>